<proteinExistence type="predicted"/>
<protein>
    <submittedName>
        <fullName evidence="3">Uncharacterized protein</fullName>
    </submittedName>
</protein>
<reference evidence="3 4" key="1">
    <citation type="journal article" date="2015" name="Genome Biol. Evol.">
        <title>Characterization of Three Mycobacterium spp. with Potential Use in Bioremediation by Genome Sequencing and Comparative Genomics.</title>
        <authorList>
            <person name="Das S."/>
            <person name="Pettersson B.M."/>
            <person name="Behra P.R."/>
            <person name="Ramesh M."/>
            <person name="Dasgupta S."/>
            <person name="Bhattacharya A."/>
            <person name="Kirsebom L.A."/>
        </authorList>
    </citation>
    <scope>NUCLEOTIDE SEQUENCE [LARGE SCALE GENOMIC DNA]</scope>
    <source>
        <strain evidence="3 4">DSM 44075</strain>
    </source>
</reference>
<gene>
    <name evidence="3" type="ORF">MOBUDSM44075_02936</name>
</gene>
<keyword evidence="2" id="KW-1133">Transmembrane helix</keyword>
<evidence type="ECO:0000256" key="1">
    <source>
        <dbReference type="SAM" id="MobiDB-lite"/>
    </source>
</evidence>
<dbReference type="PATRIC" id="fig|1807.14.peg.2962"/>
<feature type="region of interest" description="Disordered" evidence="1">
    <location>
        <begin position="72"/>
        <end position="93"/>
    </location>
</feature>
<evidence type="ECO:0000313" key="4">
    <source>
        <dbReference type="Proteomes" id="UP000036313"/>
    </source>
</evidence>
<feature type="transmembrane region" description="Helical" evidence="2">
    <location>
        <begin position="44"/>
        <end position="65"/>
    </location>
</feature>
<feature type="transmembrane region" description="Helical" evidence="2">
    <location>
        <begin position="14"/>
        <end position="38"/>
    </location>
</feature>
<accession>A0A0J6W1H4</accession>
<name>A0A0J6W1H4_9MYCO</name>
<evidence type="ECO:0000313" key="3">
    <source>
        <dbReference type="EMBL" id="KMO75568.1"/>
    </source>
</evidence>
<dbReference type="EMBL" id="JYNU01000016">
    <property type="protein sequence ID" value="KMO75568.1"/>
    <property type="molecule type" value="Genomic_DNA"/>
</dbReference>
<sequence length="93" mass="10228">MTTSTPTLRRQRRYAIVHTVAMVVAIASGTFALVAMLFGSPASFVLALALCGAAWIVTHFVEYLTEQDAIAARRRRPRPTRRMAGSTRLTPSH</sequence>
<keyword evidence="2" id="KW-0472">Membrane</keyword>
<organism evidence="3 4">
    <name type="scientific">Mycolicibacterium obuense</name>
    <dbReference type="NCBI Taxonomy" id="1807"/>
    <lineage>
        <taxon>Bacteria</taxon>
        <taxon>Bacillati</taxon>
        <taxon>Actinomycetota</taxon>
        <taxon>Actinomycetes</taxon>
        <taxon>Mycobacteriales</taxon>
        <taxon>Mycobacteriaceae</taxon>
        <taxon>Mycolicibacterium</taxon>
    </lineage>
</organism>
<keyword evidence="2" id="KW-0812">Transmembrane</keyword>
<dbReference type="AlphaFoldDB" id="A0A0J6W1H4"/>
<comment type="caution">
    <text evidence="3">The sequence shown here is derived from an EMBL/GenBank/DDBJ whole genome shotgun (WGS) entry which is preliminary data.</text>
</comment>
<feature type="compositionally biased region" description="Basic residues" evidence="1">
    <location>
        <begin position="72"/>
        <end position="81"/>
    </location>
</feature>
<dbReference type="Proteomes" id="UP000036313">
    <property type="component" value="Unassembled WGS sequence"/>
</dbReference>
<evidence type="ECO:0000256" key="2">
    <source>
        <dbReference type="SAM" id="Phobius"/>
    </source>
</evidence>